<evidence type="ECO:0008006" key="4">
    <source>
        <dbReference type="Google" id="ProtNLM"/>
    </source>
</evidence>
<keyword evidence="1" id="KW-0812">Transmembrane</keyword>
<proteinExistence type="predicted"/>
<keyword evidence="1" id="KW-0472">Membrane</keyword>
<feature type="transmembrane region" description="Helical" evidence="1">
    <location>
        <begin position="91"/>
        <end position="110"/>
    </location>
</feature>
<keyword evidence="1" id="KW-1133">Transmembrane helix</keyword>
<feature type="transmembrane region" description="Helical" evidence="1">
    <location>
        <begin position="21"/>
        <end position="42"/>
    </location>
</feature>
<dbReference type="AlphaFoldDB" id="A0A1C4A5Z3"/>
<sequence length="147" mass="16594">MGGRGVRIVKDERLMIEGLKHIRLVFILQNIVILGIVFYRYVLQGAGYESVSDLLMVFMGGIVVINFLNLKHSVEAYEHTGGVSRSYFMKLLFIPVGIVIGILAICIIVTPDIDIKEISMTGLIMFACFLVPSLFIYIYMRKIKSED</sequence>
<evidence type="ECO:0000313" key="2">
    <source>
        <dbReference type="EMBL" id="SCB89953.1"/>
    </source>
</evidence>
<protein>
    <recommendedName>
        <fullName evidence="4">Group-specific protein</fullName>
    </recommendedName>
</protein>
<feature type="transmembrane region" description="Helical" evidence="1">
    <location>
        <begin position="122"/>
        <end position="140"/>
    </location>
</feature>
<evidence type="ECO:0000256" key="1">
    <source>
        <dbReference type="SAM" id="Phobius"/>
    </source>
</evidence>
<gene>
    <name evidence="2" type="ORF">BC05F1_00697</name>
</gene>
<dbReference type="Proteomes" id="UP000196052">
    <property type="component" value="Unassembled WGS sequence"/>
</dbReference>
<name>A0A1C4A5Z3_9BACI</name>
<feature type="transmembrane region" description="Helical" evidence="1">
    <location>
        <begin position="54"/>
        <end position="70"/>
    </location>
</feature>
<reference evidence="3" key="1">
    <citation type="submission" date="2016-08" db="EMBL/GenBank/DDBJ databases">
        <authorList>
            <person name="Loux V."/>
            <person name="Rue O."/>
        </authorList>
    </citation>
    <scope>NUCLEOTIDE SEQUENCE [LARGE SCALE GENOMIC DNA]</scope>
    <source>
        <strain evidence="3">INRA Bc05-F1</strain>
    </source>
</reference>
<dbReference type="EMBL" id="FMBE01000011">
    <property type="protein sequence ID" value="SCB89953.1"/>
    <property type="molecule type" value="Genomic_DNA"/>
</dbReference>
<accession>A0A1C4A5Z3</accession>
<evidence type="ECO:0000313" key="3">
    <source>
        <dbReference type="Proteomes" id="UP000196052"/>
    </source>
</evidence>
<organism evidence="2 3">
    <name type="scientific">Bacillus wiedmannii</name>
    <dbReference type="NCBI Taxonomy" id="1890302"/>
    <lineage>
        <taxon>Bacteria</taxon>
        <taxon>Bacillati</taxon>
        <taxon>Bacillota</taxon>
        <taxon>Bacilli</taxon>
        <taxon>Bacillales</taxon>
        <taxon>Bacillaceae</taxon>
        <taxon>Bacillus</taxon>
        <taxon>Bacillus cereus group</taxon>
    </lineage>
</organism>